<name>A0A5C6MN29_9TELE</name>
<evidence type="ECO:0000313" key="2">
    <source>
        <dbReference type="EMBL" id="TWW56556.1"/>
    </source>
</evidence>
<evidence type="ECO:0000256" key="1">
    <source>
        <dbReference type="SAM" id="MobiDB-lite"/>
    </source>
</evidence>
<gene>
    <name evidence="2" type="ORF">D4764_08G0005430</name>
</gene>
<accession>A0A5C6MN29</accession>
<evidence type="ECO:0000313" key="3">
    <source>
        <dbReference type="Proteomes" id="UP000324091"/>
    </source>
</evidence>
<dbReference type="EMBL" id="RHFK02000021">
    <property type="protein sequence ID" value="TWW56556.1"/>
    <property type="molecule type" value="Genomic_DNA"/>
</dbReference>
<dbReference type="Proteomes" id="UP000324091">
    <property type="component" value="Chromosome 8"/>
</dbReference>
<protein>
    <submittedName>
        <fullName evidence="2">Uncharacterized protein</fullName>
    </submittedName>
</protein>
<reference evidence="2 3" key="1">
    <citation type="submission" date="2019-04" db="EMBL/GenBank/DDBJ databases">
        <title>Chromosome genome assembly for Takifugu flavidus.</title>
        <authorList>
            <person name="Xiao S."/>
        </authorList>
    </citation>
    <scope>NUCLEOTIDE SEQUENCE [LARGE SCALE GENOMIC DNA]</scope>
    <source>
        <strain evidence="2">HTHZ2018</strain>
        <tissue evidence="2">Muscle</tissue>
    </source>
</reference>
<comment type="caution">
    <text evidence="2">The sequence shown here is derived from an EMBL/GenBank/DDBJ whole genome shotgun (WGS) entry which is preliminary data.</text>
</comment>
<proteinExistence type="predicted"/>
<organism evidence="2 3">
    <name type="scientific">Takifugu flavidus</name>
    <name type="common">sansaifugu</name>
    <dbReference type="NCBI Taxonomy" id="433684"/>
    <lineage>
        <taxon>Eukaryota</taxon>
        <taxon>Metazoa</taxon>
        <taxon>Chordata</taxon>
        <taxon>Craniata</taxon>
        <taxon>Vertebrata</taxon>
        <taxon>Euteleostomi</taxon>
        <taxon>Actinopterygii</taxon>
        <taxon>Neopterygii</taxon>
        <taxon>Teleostei</taxon>
        <taxon>Neoteleostei</taxon>
        <taxon>Acanthomorphata</taxon>
        <taxon>Eupercaria</taxon>
        <taxon>Tetraodontiformes</taxon>
        <taxon>Tetradontoidea</taxon>
        <taxon>Tetraodontidae</taxon>
        <taxon>Takifugu</taxon>
    </lineage>
</organism>
<dbReference type="AlphaFoldDB" id="A0A5C6MN29"/>
<feature type="region of interest" description="Disordered" evidence="1">
    <location>
        <begin position="91"/>
        <end position="116"/>
    </location>
</feature>
<sequence>MSPGQQSIMGQQRKDYGKRYCRYAELMQDLLRQRGNTAELCSLCCQHSCKGGGERILEEEEEREEEERECKQCHSVQEAMLQSTLPRHEDTAAAPAGLKVSQPTIRTESSRPESSLRAALRNTSGQSLEDGGFGAVSELEKGTVPYCLCPRPFDLRQAGESQGRGRSQSQRKVPLGAIISEHLQFFCSRFFLRVAQQCR</sequence>
<keyword evidence="3" id="KW-1185">Reference proteome</keyword>